<keyword evidence="2" id="KW-1185">Reference proteome</keyword>
<dbReference type="AlphaFoldDB" id="A0A1V4IBM8"/>
<gene>
    <name evidence="1" type="ORF">CLOTH_03170</name>
</gene>
<dbReference type="InterPro" id="IPR052022">
    <property type="entry name" value="26kDa_periplasmic_antigen"/>
</dbReference>
<dbReference type="EMBL" id="MZGW01000001">
    <property type="protein sequence ID" value="OPJ57035.1"/>
    <property type="molecule type" value="Genomic_DNA"/>
</dbReference>
<dbReference type="Pfam" id="PF04402">
    <property type="entry name" value="SIMPL"/>
    <property type="match status" value="1"/>
</dbReference>
<dbReference type="GO" id="GO:0006974">
    <property type="term" value="P:DNA damage response"/>
    <property type="evidence" value="ECO:0007669"/>
    <property type="project" value="TreeGrafter"/>
</dbReference>
<dbReference type="PANTHER" id="PTHR34387:SF1">
    <property type="entry name" value="PERIPLASMIC IMMUNOGENIC PROTEIN"/>
    <property type="match status" value="1"/>
</dbReference>
<dbReference type="InterPro" id="IPR007497">
    <property type="entry name" value="SIMPL/DUF541"/>
</dbReference>
<sequence length="219" mass="24803">MNFYYPKYNRSCYKDTCNTMTVQGKASVYARPDMATINIGVSTESKDAQLAQRENAVKSNKVVNDIKKLGIKEEDIRTISYSIDRKYEFIDNKQEFVGYEVRNIFRVTIRDLDLIGKVIDVSVQNGANIVDSINFSLSKPDIYYKKALNEAAQDAKSKAREIARAFEVQLNRTPISITEQSFGISRQETYSLKLASDTTHIEAGQLEIVASMSVIFSYS</sequence>
<reference evidence="1 2" key="1">
    <citation type="submission" date="2017-03" db="EMBL/GenBank/DDBJ databases">
        <title>Genome sequence of Clostridium thermoalcaliphilum DSM 7309.</title>
        <authorList>
            <person name="Poehlein A."/>
            <person name="Daniel R."/>
        </authorList>
    </citation>
    <scope>NUCLEOTIDE SEQUENCE [LARGE SCALE GENOMIC DNA]</scope>
    <source>
        <strain evidence="1 2">DSM 7309</strain>
    </source>
</reference>
<dbReference type="OrthoDB" id="9785192at2"/>
<name>A0A1V4IBM8_9FIRM</name>
<evidence type="ECO:0000313" key="2">
    <source>
        <dbReference type="Proteomes" id="UP000190140"/>
    </source>
</evidence>
<dbReference type="Proteomes" id="UP000190140">
    <property type="component" value="Unassembled WGS sequence"/>
</dbReference>
<dbReference type="STRING" id="29349.CLOTH_03170"/>
<protein>
    <submittedName>
        <fullName evidence="1">26 kDa periplasmic immunogenic protein</fullName>
    </submittedName>
</protein>
<evidence type="ECO:0000313" key="1">
    <source>
        <dbReference type="EMBL" id="OPJ57035.1"/>
    </source>
</evidence>
<dbReference type="Gene3D" id="3.30.110.170">
    <property type="entry name" value="Protein of unknown function (DUF541), domain 1"/>
    <property type="match status" value="1"/>
</dbReference>
<comment type="caution">
    <text evidence="1">The sequence shown here is derived from an EMBL/GenBank/DDBJ whole genome shotgun (WGS) entry which is preliminary data.</text>
</comment>
<dbReference type="RefSeq" id="WP_079410552.1">
    <property type="nucleotide sequence ID" value="NZ_MZGW01000001.1"/>
</dbReference>
<accession>A0A1V4IBM8</accession>
<proteinExistence type="predicted"/>
<organism evidence="1 2">
    <name type="scientific">Alkalithermobacter paradoxus</name>
    <dbReference type="NCBI Taxonomy" id="29349"/>
    <lineage>
        <taxon>Bacteria</taxon>
        <taxon>Bacillati</taxon>
        <taxon>Bacillota</taxon>
        <taxon>Clostridia</taxon>
        <taxon>Peptostreptococcales</taxon>
        <taxon>Tepidibacteraceae</taxon>
        <taxon>Alkalithermobacter</taxon>
    </lineage>
</organism>
<dbReference type="PANTHER" id="PTHR34387">
    <property type="entry name" value="SLR1258 PROTEIN"/>
    <property type="match status" value="1"/>
</dbReference>
<dbReference type="Gene3D" id="3.30.70.2970">
    <property type="entry name" value="Protein of unknown function (DUF541), domain 2"/>
    <property type="match status" value="1"/>
</dbReference>